<accession>A0A0K1W1C6</accession>
<protein>
    <submittedName>
        <fullName evidence="3">Uncharacterized protein</fullName>
    </submittedName>
</protein>
<dbReference type="KEGG" id="sll:SLITO_v1c03180"/>
<keyword evidence="2" id="KW-0472">Membrane</keyword>
<reference evidence="3 4" key="1">
    <citation type="journal article" date="2015" name="Genome Announc.">
        <title>Complete Genome Sequence of Spiroplasma litorale TN-1T (DSM 21781), a Bacterium Isolated from a Green-Eyed Horsefly (Tabanus nigrovittatus).</title>
        <authorList>
            <person name="Lo W.S."/>
            <person name="Lai Y.C."/>
            <person name="Lien Y.W."/>
            <person name="Wang T.H."/>
            <person name="Kuo C.H."/>
        </authorList>
    </citation>
    <scope>NUCLEOTIDE SEQUENCE [LARGE SCALE GENOMIC DNA]</scope>
    <source>
        <strain evidence="3 4">TN-1</strain>
    </source>
</reference>
<gene>
    <name evidence="3" type="ORF">SLITO_v1c03180</name>
</gene>
<keyword evidence="1" id="KW-0175">Coiled coil</keyword>
<dbReference type="PATRIC" id="fig|216942.3.peg.321"/>
<dbReference type="AlphaFoldDB" id="A0A0K1W1C6"/>
<keyword evidence="4" id="KW-1185">Reference proteome</keyword>
<evidence type="ECO:0000256" key="1">
    <source>
        <dbReference type="SAM" id="Coils"/>
    </source>
</evidence>
<dbReference type="Proteomes" id="UP000067476">
    <property type="component" value="Chromosome"/>
</dbReference>
<dbReference type="EMBL" id="CP012357">
    <property type="protein sequence ID" value="AKX33973.1"/>
    <property type="molecule type" value="Genomic_DNA"/>
</dbReference>
<keyword evidence="2" id="KW-1133">Transmembrane helix</keyword>
<evidence type="ECO:0000256" key="2">
    <source>
        <dbReference type="SAM" id="Phobius"/>
    </source>
</evidence>
<keyword evidence="2" id="KW-0812">Transmembrane</keyword>
<evidence type="ECO:0000313" key="3">
    <source>
        <dbReference type="EMBL" id="AKX33973.1"/>
    </source>
</evidence>
<evidence type="ECO:0000313" key="4">
    <source>
        <dbReference type="Proteomes" id="UP000067476"/>
    </source>
</evidence>
<proteinExistence type="predicted"/>
<organism evidence="3 4">
    <name type="scientific">Spiroplasma litorale</name>
    <dbReference type="NCBI Taxonomy" id="216942"/>
    <lineage>
        <taxon>Bacteria</taxon>
        <taxon>Bacillati</taxon>
        <taxon>Mycoplasmatota</taxon>
        <taxon>Mollicutes</taxon>
        <taxon>Entomoplasmatales</taxon>
        <taxon>Spiroplasmataceae</taxon>
        <taxon>Spiroplasma</taxon>
    </lineage>
</organism>
<dbReference type="STRING" id="216942.SLITO_v1c03180"/>
<dbReference type="OrthoDB" id="388697at2"/>
<feature type="coiled-coil region" evidence="1">
    <location>
        <begin position="280"/>
        <end position="307"/>
    </location>
</feature>
<name>A0A0K1W1C6_9MOLU</name>
<sequence>MLDKVFIITLASFLLFILLLSIIVIFYVKSIKNKIYYNENIDKDFIFKKTIQRKWWVSKKGKIENFWNITQNKKVDLKLLGIKEYFNKNFCNSNYLFVWRKLYKNFGYKVAQNIVNKLKNYNNIIENLWFKFYKPKLNNRLKKLKLNLQSPEYFFYKYYFLFIYKSRELIVNQIITNILPAILKEELTKETLNEYEEFINIKNIDPDYCIKNAYLSIKKDLLLLFERINYECDLEISNKGKEYAIDYSNINIIFDIIPIEHLSKIIFNQKFIKLAKKFKINMSESKKQDIEELIDKLKINKIDYDEKLLNKYIK</sequence>
<feature type="transmembrane region" description="Helical" evidence="2">
    <location>
        <begin position="6"/>
        <end position="28"/>
    </location>
</feature>